<dbReference type="GO" id="GO:0006281">
    <property type="term" value="P:DNA repair"/>
    <property type="evidence" value="ECO:0007669"/>
    <property type="project" value="UniProtKB-KW"/>
</dbReference>
<dbReference type="InterPro" id="IPR010994">
    <property type="entry name" value="RuvA_2-like"/>
</dbReference>
<protein>
    <recommendedName>
        <fullName evidence="7">Radical SAM core domain-containing protein</fullName>
    </recommendedName>
</protein>
<evidence type="ECO:0000256" key="2">
    <source>
        <dbReference type="ARBA" id="ARBA00022723"/>
    </source>
</evidence>
<evidence type="ECO:0000256" key="3">
    <source>
        <dbReference type="ARBA" id="ARBA00022763"/>
    </source>
</evidence>
<evidence type="ECO:0000256" key="5">
    <source>
        <dbReference type="ARBA" id="ARBA00023014"/>
    </source>
</evidence>
<keyword evidence="5" id="KW-0411">Iron-sulfur</keyword>
<dbReference type="SMART" id="SM00278">
    <property type="entry name" value="HhH1"/>
    <property type="match status" value="1"/>
</dbReference>
<dbReference type="Gene3D" id="1.10.150.320">
    <property type="entry name" value="Photosystem II 12 kDa extrinsic protein"/>
    <property type="match status" value="1"/>
</dbReference>
<dbReference type="PANTHER" id="PTHR21180:SF9">
    <property type="entry name" value="TYPE II SECRETION SYSTEM PROTEIN K"/>
    <property type="match status" value="1"/>
</dbReference>
<dbReference type="GO" id="GO:0051536">
    <property type="term" value="F:iron-sulfur cluster binding"/>
    <property type="evidence" value="ECO:0007669"/>
    <property type="project" value="UniProtKB-KW"/>
</dbReference>
<dbReference type="Gene3D" id="3.20.20.70">
    <property type="entry name" value="Aldolase class I"/>
    <property type="match status" value="1"/>
</dbReference>
<dbReference type="Pfam" id="PF00633">
    <property type="entry name" value="HHH"/>
    <property type="match status" value="1"/>
</dbReference>
<dbReference type="InterPro" id="IPR003583">
    <property type="entry name" value="Hlx-hairpin-Hlx_DNA-bd_motif"/>
</dbReference>
<dbReference type="InterPro" id="IPR023874">
    <property type="entry name" value="DNA_rSAM_put"/>
</dbReference>
<evidence type="ECO:0000256" key="1">
    <source>
        <dbReference type="ARBA" id="ARBA00022691"/>
    </source>
</evidence>
<dbReference type="SUPFAM" id="SSF102114">
    <property type="entry name" value="Radical SAM enzymes"/>
    <property type="match status" value="1"/>
</dbReference>
<reference evidence="9" key="1">
    <citation type="submission" date="2017-09" db="EMBL/GenBank/DDBJ databases">
        <title>Metaegenomics of thermophilic ammonia-oxidizing enrichment culture.</title>
        <authorList>
            <person name="Kato S."/>
            <person name="Suzuki K."/>
        </authorList>
    </citation>
    <scope>NUCLEOTIDE SEQUENCE [LARGE SCALE GENOMIC DNA]</scope>
</reference>
<dbReference type="GO" id="GO:0016787">
    <property type="term" value="F:hydrolase activity"/>
    <property type="evidence" value="ECO:0007669"/>
    <property type="project" value="UniProtKB-ARBA"/>
</dbReference>
<keyword evidence="4" id="KW-0408">Iron</keyword>
<dbReference type="SFLD" id="SFLDG01102">
    <property type="entry name" value="Uncharacterised_Radical_SAM_Su"/>
    <property type="match status" value="1"/>
</dbReference>
<dbReference type="InterPro" id="IPR013785">
    <property type="entry name" value="Aldolase_TIM"/>
</dbReference>
<dbReference type="Pfam" id="PF04055">
    <property type="entry name" value="Radical_SAM"/>
    <property type="match status" value="1"/>
</dbReference>
<proteinExistence type="predicted"/>
<keyword evidence="1" id="KW-0949">S-adenosyl-L-methionine</keyword>
<keyword evidence="2" id="KW-0479">Metal-binding</keyword>
<gene>
    <name evidence="8" type="ORF">HRbin22_01613</name>
</gene>
<dbReference type="CDD" id="cd01335">
    <property type="entry name" value="Radical_SAM"/>
    <property type="match status" value="1"/>
</dbReference>
<dbReference type="SUPFAM" id="SSF47781">
    <property type="entry name" value="RuvA domain 2-like"/>
    <property type="match status" value="1"/>
</dbReference>
<dbReference type="PROSITE" id="PS51918">
    <property type="entry name" value="RADICAL_SAM"/>
    <property type="match status" value="1"/>
</dbReference>
<dbReference type="AlphaFoldDB" id="A0A2H5Y7F3"/>
<evidence type="ECO:0000256" key="6">
    <source>
        <dbReference type="ARBA" id="ARBA00023204"/>
    </source>
</evidence>
<dbReference type="PANTHER" id="PTHR21180">
    <property type="entry name" value="ENDONUCLEASE/EXONUCLEASE/PHOSPHATASE FAMILY DOMAIN-CONTAINING PROTEIN 1"/>
    <property type="match status" value="1"/>
</dbReference>
<dbReference type="EMBL" id="BEHY01000038">
    <property type="protein sequence ID" value="GBD09363.1"/>
    <property type="molecule type" value="Genomic_DNA"/>
</dbReference>
<name>A0A2H5Y7F3_9CHLR</name>
<evidence type="ECO:0000256" key="4">
    <source>
        <dbReference type="ARBA" id="ARBA00023004"/>
    </source>
</evidence>
<dbReference type="GO" id="GO:0140097">
    <property type="term" value="F:catalytic activity, acting on DNA"/>
    <property type="evidence" value="ECO:0007669"/>
    <property type="project" value="UniProtKB-ARBA"/>
</dbReference>
<evidence type="ECO:0000259" key="7">
    <source>
        <dbReference type="PROSITE" id="PS51918"/>
    </source>
</evidence>
<dbReference type="Proteomes" id="UP000236642">
    <property type="component" value="Unassembled WGS sequence"/>
</dbReference>
<evidence type="ECO:0000313" key="9">
    <source>
        <dbReference type="Proteomes" id="UP000236642"/>
    </source>
</evidence>
<keyword evidence="3" id="KW-0227">DNA damage</keyword>
<dbReference type="GO" id="GO:0003677">
    <property type="term" value="F:DNA binding"/>
    <property type="evidence" value="ECO:0007669"/>
    <property type="project" value="InterPro"/>
</dbReference>
<dbReference type="SFLD" id="SFLDS00029">
    <property type="entry name" value="Radical_SAM"/>
    <property type="match status" value="1"/>
</dbReference>
<evidence type="ECO:0000313" key="8">
    <source>
        <dbReference type="EMBL" id="GBD09363.1"/>
    </source>
</evidence>
<accession>A0A2H5Y7F3</accession>
<dbReference type="InterPro" id="IPR051675">
    <property type="entry name" value="Endo/Exo/Phosphatase_dom_1"/>
</dbReference>
<feature type="domain" description="Radical SAM core" evidence="7">
    <location>
        <begin position="41"/>
        <end position="282"/>
    </location>
</feature>
<dbReference type="InterPro" id="IPR007197">
    <property type="entry name" value="rSAM"/>
</dbReference>
<sequence>MDLETKLALLTQAAIWEPAEETDPSGRTRMPLMECIYEARAHGRPVRLLKVLLTSACERDCYYCPFRAGRSFRRATFQPDELARAFYAMHQRGVVDGLFLSSGILGGGVRTQDRLLTVAELLRERYGYRGYLHLKLMPGAEPDQVRAAMRWADRVSINLEAPNPERLSRLAPHKAFTAELERPLYTAGRIRQEESPTLAGSGRWPSLTTQLVVGAAGESDREILETTARLHREIGLARVYYSPFQPVPDTPLEDLPPTPPLRAQRLYQAEWLLRVYGFRLEELPLDEAGNLPLAEDPKLAWARRALADRPVEINRASYEELMRVPGIGPKTARAILRARREGRLTRPEGLAALGVSIHRAAPFITLNGRRLPQTPPLPMR</sequence>
<comment type="caution">
    <text evidence="8">The sequence shown here is derived from an EMBL/GenBank/DDBJ whole genome shotgun (WGS) entry which is preliminary data.</text>
</comment>
<dbReference type="GO" id="GO:0046872">
    <property type="term" value="F:metal ion binding"/>
    <property type="evidence" value="ECO:0007669"/>
    <property type="project" value="UniProtKB-KW"/>
</dbReference>
<dbReference type="InterPro" id="IPR000445">
    <property type="entry name" value="HhH_motif"/>
</dbReference>
<dbReference type="SMART" id="SM00729">
    <property type="entry name" value="Elp3"/>
    <property type="match status" value="1"/>
</dbReference>
<keyword evidence="6" id="KW-0234">DNA repair</keyword>
<dbReference type="InterPro" id="IPR058240">
    <property type="entry name" value="rSAM_sf"/>
</dbReference>
<organism evidence="8 9">
    <name type="scientific">Candidatus Thermoflexus japonica</name>
    <dbReference type="NCBI Taxonomy" id="2035417"/>
    <lineage>
        <taxon>Bacteria</taxon>
        <taxon>Bacillati</taxon>
        <taxon>Chloroflexota</taxon>
        <taxon>Thermoflexia</taxon>
        <taxon>Thermoflexales</taxon>
        <taxon>Thermoflexaceae</taxon>
        <taxon>Thermoflexus</taxon>
    </lineage>
</organism>
<dbReference type="InterPro" id="IPR006638">
    <property type="entry name" value="Elp3/MiaA/NifB-like_rSAM"/>
</dbReference>